<keyword evidence="2" id="KW-1185">Reference proteome</keyword>
<dbReference type="OMA" id="CNCEFDE"/>
<dbReference type="Proteomes" id="UP000000600">
    <property type="component" value="Unassembled WGS sequence"/>
</dbReference>
<name>A0BUF9_PARTE</name>
<reference evidence="1 2" key="1">
    <citation type="journal article" date="2006" name="Nature">
        <title>Global trends of whole-genome duplications revealed by the ciliate Paramecium tetraurelia.</title>
        <authorList>
            <consortium name="Genoscope"/>
            <person name="Aury J.-M."/>
            <person name="Jaillon O."/>
            <person name="Duret L."/>
            <person name="Noel B."/>
            <person name="Jubin C."/>
            <person name="Porcel B.M."/>
            <person name="Segurens B."/>
            <person name="Daubin V."/>
            <person name="Anthouard V."/>
            <person name="Aiach N."/>
            <person name="Arnaiz O."/>
            <person name="Billaut A."/>
            <person name="Beisson J."/>
            <person name="Blanc I."/>
            <person name="Bouhouche K."/>
            <person name="Camara F."/>
            <person name="Duharcourt S."/>
            <person name="Guigo R."/>
            <person name="Gogendeau D."/>
            <person name="Katinka M."/>
            <person name="Keller A.-M."/>
            <person name="Kissmehl R."/>
            <person name="Klotz C."/>
            <person name="Koll F."/>
            <person name="Le Moue A."/>
            <person name="Lepere C."/>
            <person name="Malinsky S."/>
            <person name="Nowacki M."/>
            <person name="Nowak J.K."/>
            <person name="Plattner H."/>
            <person name="Poulain J."/>
            <person name="Ruiz F."/>
            <person name="Serrano V."/>
            <person name="Zagulski M."/>
            <person name="Dessen P."/>
            <person name="Betermier M."/>
            <person name="Weissenbach J."/>
            <person name="Scarpelli C."/>
            <person name="Schachter V."/>
            <person name="Sperling L."/>
            <person name="Meyer E."/>
            <person name="Cohen J."/>
            <person name="Wincker P."/>
        </authorList>
    </citation>
    <scope>NUCLEOTIDE SEQUENCE [LARGE SCALE GENOMIC DNA]</scope>
    <source>
        <strain evidence="1 2">Stock d4-2</strain>
    </source>
</reference>
<dbReference type="InParanoid" id="A0BUF9"/>
<evidence type="ECO:0000313" key="1">
    <source>
        <dbReference type="EMBL" id="CAK62176.1"/>
    </source>
</evidence>
<dbReference type="RefSeq" id="XP_001429574.1">
    <property type="nucleotide sequence ID" value="XM_001429537.1"/>
</dbReference>
<protein>
    <submittedName>
        <fullName evidence="1">Uncharacterized protein</fullName>
    </submittedName>
</protein>
<sequence length="307" mass="36440">MNQDPTLTNANYYKASPQNYDKDHQVEIKEQVKDLNEEFIQGKIKKGALMRNTKQIKYDMAIIALRELEIFFQYNTSSDTKQPILEQPSKIQECRKKIEEVIYEVERNMVQDVDKKFNSFFQKKEHTSDTNYFNIIASQLFHNQKVKCKSKLKECYKLLSINWINLLDFSKNDLQSKDQSESQLKDYQQLKQQLLPKSSTNSNNNNQKCDQNRNKYHFLYVAVDLLDKLEKSASTADEIIELLKKVVEKKYQKYTQKKVINFTKHDITDLLYCNCEFDEDAMKELEDIMYKPFIIPDSINKKVKLNK</sequence>
<dbReference type="OrthoDB" id="10576768at2759"/>
<evidence type="ECO:0000313" key="2">
    <source>
        <dbReference type="Proteomes" id="UP000000600"/>
    </source>
</evidence>
<organism evidence="1 2">
    <name type="scientific">Paramecium tetraurelia</name>
    <dbReference type="NCBI Taxonomy" id="5888"/>
    <lineage>
        <taxon>Eukaryota</taxon>
        <taxon>Sar</taxon>
        <taxon>Alveolata</taxon>
        <taxon>Ciliophora</taxon>
        <taxon>Intramacronucleata</taxon>
        <taxon>Oligohymenophorea</taxon>
        <taxon>Peniculida</taxon>
        <taxon>Parameciidae</taxon>
        <taxon>Paramecium</taxon>
    </lineage>
</organism>
<dbReference type="KEGG" id="ptm:GSPATT00032408001"/>
<dbReference type="GeneID" id="5015358"/>
<proteinExistence type="predicted"/>
<dbReference type="AlphaFoldDB" id="A0BUF9"/>
<dbReference type="HOGENOM" id="CLU_907490_0_0_1"/>
<gene>
    <name evidence="1" type="ORF">GSPATT00032408001</name>
</gene>
<dbReference type="EMBL" id="CT868018">
    <property type="protein sequence ID" value="CAK62176.1"/>
    <property type="molecule type" value="Genomic_DNA"/>
</dbReference>
<accession>A0BUF9</accession>